<protein>
    <submittedName>
        <fullName evidence="1">Uncharacterized protein</fullName>
    </submittedName>
</protein>
<reference evidence="1" key="1">
    <citation type="journal article" date="2020" name="Stud. Mycol.">
        <title>101 Dothideomycetes genomes: a test case for predicting lifestyles and emergence of pathogens.</title>
        <authorList>
            <person name="Haridas S."/>
            <person name="Albert R."/>
            <person name="Binder M."/>
            <person name="Bloem J."/>
            <person name="Labutti K."/>
            <person name="Salamov A."/>
            <person name="Andreopoulos B."/>
            <person name="Baker S."/>
            <person name="Barry K."/>
            <person name="Bills G."/>
            <person name="Bluhm B."/>
            <person name="Cannon C."/>
            <person name="Castanera R."/>
            <person name="Culley D."/>
            <person name="Daum C."/>
            <person name="Ezra D."/>
            <person name="Gonzalez J."/>
            <person name="Henrissat B."/>
            <person name="Kuo A."/>
            <person name="Liang C."/>
            <person name="Lipzen A."/>
            <person name="Lutzoni F."/>
            <person name="Magnuson J."/>
            <person name="Mondo S."/>
            <person name="Nolan M."/>
            <person name="Ohm R."/>
            <person name="Pangilinan J."/>
            <person name="Park H.-J."/>
            <person name="Ramirez L."/>
            <person name="Alfaro M."/>
            <person name="Sun H."/>
            <person name="Tritt A."/>
            <person name="Yoshinaga Y."/>
            <person name="Zwiers L.-H."/>
            <person name="Turgeon B."/>
            <person name="Goodwin S."/>
            <person name="Spatafora J."/>
            <person name="Crous P."/>
            <person name="Grigoriev I."/>
        </authorList>
    </citation>
    <scope>NUCLEOTIDE SEQUENCE</scope>
    <source>
        <strain evidence="1">CBS 119925</strain>
    </source>
</reference>
<sequence length="152" mass="16656">MDDQPQAVLLNANGALRNANNGLLWAPSPRLEQLDHLQTFIYLNDLSAMVKHLPAPGLLTFIPIPKDIQTSCSLGPFKLFLGQCVTPSQVHCEIWAHLWTPVIGETPKVIIYLDAVAYATGATLGRVVRTTADAHIYNMSFPFCAVPADFTL</sequence>
<keyword evidence="2" id="KW-1185">Reference proteome</keyword>
<proteinExistence type="predicted"/>
<accession>A0A6A6VHT2</accession>
<gene>
    <name evidence="1" type="ORF">M011DRAFT_464930</name>
</gene>
<dbReference type="AlphaFoldDB" id="A0A6A6VHT2"/>
<evidence type="ECO:0000313" key="1">
    <source>
        <dbReference type="EMBL" id="KAF2750145.1"/>
    </source>
</evidence>
<name>A0A6A6VHT2_9PLEO</name>
<organism evidence="1 2">
    <name type="scientific">Sporormia fimetaria CBS 119925</name>
    <dbReference type="NCBI Taxonomy" id="1340428"/>
    <lineage>
        <taxon>Eukaryota</taxon>
        <taxon>Fungi</taxon>
        <taxon>Dikarya</taxon>
        <taxon>Ascomycota</taxon>
        <taxon>Pezizomycotina</taxon>
        <taxon>Dothideomycetes</taxon>
        <taxon>Pleosporomycetidae</taxon>
        <taxon>Pleosporales</taxon>
        <taxon>Sporormiaceae</taxon>
        <taxon>Sporormia</taxon>
    </lineage>
</organism>
<evidence type="ECO:0000313" key="2">
    <source>
        <dbReference type="Proteomes" id="UP000799440"/>
    </source>
</evidence>
<dbReference type="Proteomes" id="UP000799440">
    <property type="component" value="Unassembled WGS sequence"/>
</dbReference>
<dbReference type="EMBL" id="MU006564">
    <property type="protein sequence ID" value="KAF2750145.1"/>
    <property type="molecule type" value="Genomic_DNA"/>
</dbReference>